<evidence type="ECO:0000259" key="3">
    <source>
        <dbReference type="PROSITE" id="PS51203"/>
    </source>
</evidence>
<dbReference type="GO" id="GO:0000493">
    <property type="term" value="P:box H/ACA snoRNP assembly"/>
    <property type="evidence" value="ECO:0007669"/>
    <property type="project" value="InterPro"/>
</dbReference>
<dbReference type="KEGG" id="scm:SCHCO_02482966"/>
<keyword evidence="5" id="KW-1185">Reference proteome</keyword>
<dbReference type="CDD" id="cd00298">
    <property type="entry name" value="ACD_sHsps_p23-like"/>
    <property type="match status" value="1"/>
</dbReference>
<dbReference type="STRING" id="578458.D8PWJ4"/>
<proteinExistence type="inferred from homology"/>
<evidence type="ECO:0000313" key="4">
    <source>
        <dbReference type="EMBL" id="EFJ00222.1"/>
    </source>
</evidence>
<dbReference type="VEuPathDB" id="FungiDB:SCHCODRAFT_02482966"/>
<dbReference type="Pfam" id="PF04925">
    <property type="entry name" value="SHQ1"/>
    <property type="match status" value="1"/>
</dbReference>
<dbReference type="InParanoid" id="D8PWJ4"/>
<gene>
    <name evidence="4" type="ORF">SCHCODRAFT_50605</name>
</gene>
<dbReference type="SUPFAM" id="SSF49764">
    <property type="entry name" value="HSP20-like chaperones"/>
    <property type="match status" value="1"/>
</dbReference>
<comment type="similarity">
    <text evidence="1">Belongs to the SHQ1 family.</text>
</comment>
<dbReference type="OrthoDB" id="73639at2759"/>
<dbReference type="InterPro" id="IPR048696">
    <property type="entry name" value="SHQ1-like_CS"/>
</dbReference>
<dbReference type="GO" id="GO:0051082">
    <property type="term" value="F:unfolded protein binding"/>
    <property type="evidence" value="ECO:0007669"/>
    <property type="project" value="TreeGrafter"/>
</dbReference>
<dbReference type="PANTHER" id="PTHR12967:SF0">
    <property type="entry name" value="PROTEIN SHQ1 HOMOLOG"/>
    <property type="match status" value="1"/>
</dbReference>
<sequence>MITPRFSCDQTDEHVIVKVYCPAIRASDVDIHVDDTLLTIHINPYFLRLNFPHPVSEEDGSAARYDAGAGFLYVTLNKQVKGQEFKDLDLLSKLLAPRPTQAQPPAIEVISSQAADTARADDDVDRLSSQAERLTLEQDEFLQAEENEWQYPQTVPEPLDSLNIRPEKPYGFLNMYSGYLTHVALTENEVNELGADAETMTPQMRRERRIAHENEKWDEEHYMADYADDEYIQELLQWRPPYTSETVDEFTEDEKMMMLRLPRKESTQQETDQLYATLITILFAYAYEARTTQIEPTPESAWTLCSLTPAFSALDPSPYAPGPPLSSENLATALVPSYRRTLSFPLYRSFALAEACRADVASLLARGKRTVLRSLLATKRILDRHEVYYLYSKLWLDDFCVWVQGYARYAFPIVFQRYKPNLIPVSRDDTLMDLGTRLGTLKVRKDDLGWDLEALEEAARAALNGEAASDSDDESEDDANGPTQL</sequence>
<dbReference type="Gene3D" id="2.60.40.790">
    <property type="match status" value="1"/>
</dbReference>
<dbReference type="OMA" id="HNIESAW"/>
<accession>D8PWJ4</accession>
<dbReference type="InterPro" id="IPR007009">
    <property type="entry name" value="Shq1_C"/>
</dbReference>
<dbReference type="AlphaFoldDB" id="D8PWJ4"/>
<organism evidence="5">
    <name type="scientific">Schizophyllum commune (strain H4-8 / FGSC 9210)</name>
    <name type="common">Split gill fungus</name>
    <dbReference type="NCBI Taxonomy" id="578458"/>
    <lineage>
        <taxon>Eukaryota</taxon>
        <taxon>Fungi</taxon>
        <taxon>Dikarya</taxon>
        <taxon>Basidiomycota</taxon>
        <taxon>Agaricomycotina</taxon>
        <taxon>Agaricomycetes</taxon>
        <taxon>Agaricomycetidae</taxon>
        <taxon>Agaricales</taxon>
        <taxon>Schizophyllaceae</taxon>
        <taxon>Schizophyllum</taxon>
    </lineage>
</organism>
<feature type="compositionally biased region" description="Acidic residues" evidence="2">
    <location>
        <begin position="469"/>
        <end position="479"/>
    </location>
</feature>
<dbReference type="InterPro" id="IPR008978">
    <property type="entry name" value="HSP20-like_chaperone"/>
</dbReference>
<name>D8PWJ4_SCHCM</name>
<feature type="domain" description="CS" evidence="3">
    <location>
        <begin position="1"/>
        <end position="89"/>
    </location>
</feature>
<dbReference type="Proteomes" id="UP000007431">
    <property type="component" value="Unassembled WGS sequence"/>
</dbReference>
<dbReference type="EMBL" id="GL377303">
    <property type="protein sequence ID" value="EFJ00222.1"/>
    <property type="molecule type" value="Genomic_DNA"/>
</dbReference>
<dbReference type="PROSITE" id="PS51203">
    <property type="entry name" value="CS"/>
    <property type="match status" value="1"/>
</dbReference>
<dbReference type="HOGENOM" id="CLU_030217_1_0_1"/>
<dbReference type="eggNOG" id="KOG3247">
    <property type="taxonomic scope" value="Eukaryota"/>
</dbReference>
<dbReference type="GeneID" id="9595724"/>
<dbReference type="InterPro" id="IPR007052">
    <property type="entry name" value="CS_dom"/>
</dbReference>
<evidence type="ECO:0000256" key="2">
    <source>
        <dbReference type="SAM" id="MobiDB-lite"/>
    </source>
</evidence>
<dbReference type="GO" id="GO:0005654">
    <property type="term" value="C:nucleoplasm"/>
    <property type="evidence" value="ECO:0007669"/>
    <property type="project" value="TreeGrafter"/>
</dbReference>
<dbReference type="Pfam" id="PF21413">
    <property type="entry name" value="SHQ1-like_CS"/>
    <property type="match status" value="1"/>
</dbReference>
<protein>
    <recommendedName>
        <fullName evidence="3">CS domain-containing protein</fullName>
    </recommendedName>
</protein>
<dbReference type="FunCoup" id="D8PWJ4">
    <property type="interactions" value="602"/>
</dbReference>
<feature type="region of interest" description="Disordered" evidence="2">
    <location>
        <begin position="463"/>
        <end position="485"/>
    </location>
</feature>
<dbReference type="RefSeq" id="XP_003035124.1">
    <property type="nucleotide sequence ID" value="XM_003035078.1"/>
</dbReference>
<evidence type="ECO:0000313" key="5">
    <source>
        <dbReference type="Proteomes" id="UP000007431"/>
    </source>
</evidence>
<evidence type="ECO:0000256" key="1">
    <source>
        <dbReference type="ARBA" id="ARBA00005607"/>
    </source>
</evidence>
<dbReference type="InterPro" id="IPR039742">
    <property type="entry name" value="Shq1"/>
</dbReference>
<reference evidence="4 5" key="1">
    <citation type="journal article" date="2010" name="Nat. Biotechnol.">
        <title>Genome sequence of the model mushroom Schizophyllum commune.</title>
        <authorList>
            <person name="Ohm R.A."/>
            <person name="de Jong J.F."/>
            <person name="Lugones L.G."/>
            <person name="Aerts A."/>
            <person name="Kothe E."/>
            <person name="Stajich J.E."/>
            <person name="de Vries R.P."/>
            <person name="Record E."/>
            <person name="Levasseur A."/>
            <person name="Baker S.E."/>
            <person name="Bartholomew K.A."/>
            <person name="Coutinho P.M."/>
            <person name="Erdmann S."/>
            <person name="Fowler T.J."/>
            <person name="Gathman A.C."/>
            <person name="Lombard V."/>
            <person name="Henrissat B."/>
            <person name="Knabe N."/>
            <person name="Kuees U."/>
            <person name="Lilly W.W."/>
            <person name="Lindquist E."/>
            <person name="Lucas S."/>
            <person name="Magnuson J.K."/>
            <person name="Piumi F."/>
            <person name="Raudaskoski M."/>
            <person name="Salamov A."/>
            <person name="Schmutz J."/>
            <person name="Schwarze F.W.M.R."/>
            <person name="vanKuyk P.A."/>
            <person name="Horton J.S."/>
            <person name="Grigoriev I.V."/>
            <person name="Woesten H.A.B."/>
        </authorList>
    </citation>
    <scope>NUCLEOTIDE SEQUENCE [LARGE SCALE GENOMIC DNA]</scope>
    <source>
        <strain evidence="5">H4-8 / FGSC 9210</strain>
    </source>
</reference>
<dbReference type="GO" id="GO:0005737">
    <property type="term" value="C:cytoplasm"/>
    <property type="evidence" value="ECO:0007669"/>
    <property type="project" value="TreeGrafter"/>
</dbReference>
<dbReference type="PANTHER" id="PTHR12967">
    <property type="entry name" value="PROTEIN SHQ1 HOMOLOG"/>
    <property type="match status" value="1"/>
</dbReference>